<dbReference type="Proteomes" id="UP000536275">
    <property type="component" value="Unassembled WGS sequence"/>
</dbReference>
<feature type="compositionally biased region" description="Polar residues" evidence="1">
    <location>
        <begin position="90"/>
        <end position="116"/>
    </location>
</feature>
<accession>A0A8H6BXF9</accession>
<dbReference type="GO" id="GO:0033768">
    <property type="term" value="C:SUMO-targeted ubiquitin ligase complex"/>
    <property type="evidence" value="ECO:0007669"/>
    <property type="project" value="TreeGrafter"/>
</dbReference>
<dbReference type="InterPro" id="IPR038886">
    <property type="entry name" value="E3_SLX5/Rfp1"/>
</dbReference>
<gene>
    <name evidence="2" type="ORF">FOB64_004822</name>
</gene>
<dbReference type="AlphaFoldDB" id="A0A8H6BXF9"/>
<dbReference type="PANTHER" id="PTHR28042">
    <property type="entry name" value="E3 UBIQUITIN-PROTEIN LIGASE COMPLEX SLX5-SLX8 SUBUNIT SLX5"/>
    <property type="match status" value="1"/>
</dbReference>
<feature type="region of interest" description="Disordered" evidence="1">
    <location>
        <begin position="279"/>
        <end position="304"/>
    </location>
</feature>
<comment type="caution">
    <text evidence="2">The sequence shown here is derived from an EMBL/GenBank/DDBJ whole genome shotgun (WGS) entry which is preliminary data.</text>
</comment>
<organism evidence="2 3">
    <name type="scientific">Candida albicans</name>
    <name type="common">Yeast</name>
    <dbReference type="NCBI Taxonomy" id="5476"/>
    <lineage>
        <taxon>Eukaryota</taxon>
        <taxon>Fungi</taxon>
        <taxon>Dikarya</taxon>
        <taxon>Ascomycota</taxon>
        <taxon>Saccharomycotina</taxon>
        <taxon>Pichiomycetes</taxon>
        <taxon>Debaryomycetaceae</taxon>
        <taxon>Candida/Lodderomyces clade</taxon>
        <taxon>Candida</taxon>
    </lineage>
</organism>
<dbReference type="PANTHER" id="PTHR28042:SF1">
    <property type="entry name" value="E3 UBIQUITIN-PROTEIN LIGASE COMPLEX SLX5-SLX8 SUBUNIT SLX5"/>
    <property type="match status" value="1"/>
</dbReference>
<feature type="compositionally biased region" description="Acidic residues" evidence="1">
    <location>
        <begin position="66"/>
        <end position="83"/>
    </location>
</feature>
<feature type="compositionally biased region" description="Low complexity" evidence="1">
    <location>
        <begin position="117"/>
        <end position="130"/>
    </location>
</feature>
<feature type="compositionally biased region" description="Gly residues" evidence="1">
    <location>
        <begin position="240"/>
        <end position="253"/>
    </location>
</feature>
<protein>
    <recommendedName>
        <fullName evidence="4">RING-type domain-containing protein</fullName>
    </recommendedName>
</protein>
<feature type="compositionally biased region" description="Polar residues" evidence="1">
    <location>
        <begin position="23"/>
        <end position="40"/>
    </location>
</feature>
<feature type="region of interest" description="Disordered" evidence="1">
    <location>
        <begin position="235"/>
        <end position="259"/>
    </location>
</feature>
<sequence>MNSDNNPTREPGFKRRKIEPEIRNNNSPQQATSNPGSNDQVIEILSDEETAPPLQSTNTVVHLDTESEDSSLSDIDYRDDDNNGDANNDVQIVSVNTANPTPLSTPSSNLNHSGVPTNTSTTNNNNNNNRNGEDRDEDDDDLQILGVRNIYDPNNGRLSTPVGDIPFVREDDDYTIVEDAPRRNLNPAIARAIRRILDMERRYPLPSQEQIRQILMENRPWMQVSQSEFRDRRVTFDNSAGGGGEEGGGGGGESQPRPQNYHEALQESARRALAELAAMREAAERAERENSSRQGENSFGFGTPRRSYVELTENETSQPVAVPLPRQRSVHFTEEALRRGNGGPTFSESRDGNIIRRERRQPVRYTDSPQFLHNLPFSGAVVHRVPHELRFLGNTFHDVGFALDNLMDDSDTPRGFNSAIERSIMQRIEDDTNRMIDRRIAQETNYNKKTKNEIEKKIANQDERHTSNIKSNENLVCELCNIVLGEGAPDDFKGDIRYNEKFSKYCETYNCQAPWFCVYPFTEVDIELSKRIFVAKCGHLFCGRCVKNIGNRPKSRKSKTSNANSSTAEISILNPKFYAPSTCPELQCQKKFSSKSFTEVYF</sequence>
<evidence type="ECO:0000313" key="3">
    <source>
        <dbReference type="Proteomes" id="UP000536275"/>
    </source>
</evidence>
<reference evidence="2 3" key="1">
    <citation type="submission" date="2020-03" db="EMBL/GenBank/DDBJ databases">
        <title>FDA dAtabase for Regulatory Grade micrObial Sequences (FDA-ARGOS): Supporting development and validation of Infectious Disease Dx tests.</title>
        <authorList>
            <person name="Campos J."/>
            <person name="Goldberg B."/>
            <person name="Tallon L."/>
            <person name="Sadzewicz L."/>
            <person name="Vavikolanu K."/>
            <person name="Mehta A."/>
            <person name="Aluvathingal J."/>
            <person name="Nadendla S."/>
            <person name="Nandy P."/>
            <person name="Geyer C."/>
            <person name="Yan Y."/>
            <person name="Sichtig H."/>
        </authorList>
    </citation>
    <scope>NUCLEOTIDE SEQUENCE [LARGE SCALE GENOMIC DNA]</scope>
    <source>
        <strain evidence="2 3">FDAARGOS_656</strain>
    </source>
</reference>
<name>A0A8H6BXF9_CANAX</name>
<proteinExistence type="predicted"/>
<evidence type="ECO:0000313" key="2">
    <source>
        <dbReference type="EMBL" id="KAF6065049.1"/>
    </source>
</evidence>
<feature type="region of interest" description="Disordered" evidence="1">
    <location>
        <begin position="1"/>
        <end position="139"/>
    </location>
</feature>
<dbReference type="GO" id="GO:0004842">
    <property type="term" value="F:ubiquitin-protein transferase activity"/>
    <property type="evidence" value="ECO:0007669"/>
    <property type="project" value="TreeGrafter"/>
</dbReference>
<feature type="compositionally biased region" description="Basic and acidic residues" evidence="1">
    <location>
        <begin position="281"/>
        <end position="291"/>
    </location>
</feature>
<dbReference type="EMBL" id="JABWAD010000059">
    <property type="protein sequence ID" value="KAF6065049.1"/>
    <property type="molecule type" value="Genomic_DNA"/>
</dbReference>
<evidence type="ECO:0000256" key="1">
    <source>
        <dbReference type="SAM" id="MobiDB-lite"/>
    </source>
</evidence>
<evidence type="ECO:0008006" key="4">
    <source>
        <dbReference type="Google" id="ProtNLM"/>
    </source>
</evidence>